<dbReference type="PROSITE" id="PS51711">
    <property type="entry name" value="G_FEOB"/>
    <property type="match status" value="1"/>
</dbReference>
<keyword evidence="14" id="KW-0460">Magnesium</keyword>
<dbReference type="Proteomes" id="UP001042704">
    <property type="component" value="Chromosome"/>
</dbReference>
<dbReference type="KEGG" id="maqe:RJ40_09730"/>
<evidence type="ECO:0000313" key="18">
    <source>
        <dbReference type="Proteomes" id="UP001042704"/>
    </source>
</evidence>
<name>A0A8A3S7Q7_9EURY</name>
<evidence type="ECO:0000256" key="11">
    <source>
        <dbReference type="ARBA" id="ARBA00023136"/>
    </source>
</evidence>
<gene>
    <name evidence="17" type="primary">feoB</name>
    <name evidence="17" type="ORF">RJ40_09730</name>
</gene>
<organism evidence="17 18">
    <name type="scientific">Methanofollis aquaemaris</name>
    <dbReference type="NCBI Taxonomy" id="126734"/>
    <lineage>
        <taxon>Archaea</taxon>
        <taxon>Methanobacteriati</taxon>
        <taxon>Methanobacteriota</taxon>
        <taxon>Stenosarchaea group</taxon>
        <taxon>Methanomicrobia</taxon>
        <taxon>Methanomicrobiales</taxon>
        <taxon>Methanomicrobiaceae</taxon>
        <taxon>Methanofollis</taxon>
    </lineage>
</organism>
<dbReference type="Pfam" id="PF07664">
    <property type="entry name" value="FeoB_C"/>
    <property type="match status" value="1"/>
</dbReference>
<feature type="transmembrane region" description="Helical" evidence="15">
    <location>
        <begin position="363"/>
        <end position="386"/>
    </location>
</feature>
<evidence type="ECO:0000256" key="6">
    <source>
        <dbReference type="ARBA" id="ARBA00022741"/>
    </source>
</evidence>
<dbReference type="InterPro" id="IPR003373">
    <property type="entry name" value="Fe2_transport_prot-B"/>
</dbReference>
<keyword evidence="8" id="KW-0408">Iron</keyword>
<evidence type="ECO:0000256" key="13">
    <source>
        <dbReference type="PIRSR" id="PIRSR603373-1"/>
    </source>
</evidence>
<feature type="binding site" evidence="13">
    <location>
        <begin position="53"/>
        <end position="56"/>
    </location>
    <ligand>
        <name>GTP</name>
        <dbReference type="ChEBI" id="CHEBI:37565"/>
        <label>1</label>
    </ligand>
</feature>
<dbReference type="PRINTS" id="PR00326">
    <property type="entry name" value="GTP1OBG"/>
</dbReference>
<dbReference type="CDD" id="cd01879">
    <property type="entry name" value="FeoB"/>
    <property type="match status" value="1"/>
</dbReference>
<feature type="transmembrane region" description="Helical" evidence="15">
    <location>
        <begin position="483"/>
        <end position="501"/>
    </location>
</feature>
<evidence type="ECO:0000256" key="15">
    <source>
        <dbReference type="SAM" id="Phobius"/>
    </source>
</evidence>
<dbReference type="GeneID" id="76424651"/>
<evidence type="ECO:0000256" key="10">
    <source>
        <dbReference type="ARBA" id="ARBA00023134"/>
    </source>
</evidence>
<feature type="transmembrane region" description="Helical" evidence="15">
    <location>
        <begin position="429"/>
        <end position="447"/>
    </location>
</feature>
<feature type="domain" description="FeoB-type G" evidence="16">
    <location>
        <begin position="1"/>
        <end position="162"/>
    </location>
</feature>
<feature type="binding site" evidence="13">
    <location>
        <begin position="7"/>
        <end position="14"/>
    </location>
    <ligand>
        <name>GTP</name>
        <dbReference type="ChEBI" id="CHEBI:37565"/>
        <label>1</label>
    </ligand>
</feature>
<keyword evidence="2" id="KW-0813">Transport</keyword>
<feature type="binding site" evidence="13">
    <location>
        <begin position="113"/>
        <end position="116"/>
    </location>
    <ligand>
        <name>GTP</name>
        <dbReference type="ChEBI" id="CHEBI:37565"/>
        <label>1</label>
    </ligand>
</feature>
<dbReference type="GO" id="GO:0005525">
    <property type="term" value="F:GTP binding"/>
    <property type="evidence" value="ECO:0007669"/>
    <property type="project" value="UniProtKB-KW"/>
</dbReference>
<keyword evidence="18" id="KW-1185">Reference proteome</keyword>
<evidence type="ECO:0000256" key="14">
    <source>
        <dbReference type="PIRSR" id="PIRSR603373-2"/>
    </source>
</evidence>
<comment type="subcellular location">
    <subcellularLocation>
        <location evidence="1">Cell membrane</location>
        <topology evidence="1">Multi-pass membrane protein</topology>
    </subcellularLocation>
</comment>
<reference evidence="17" key="2">
    <citation type="submission" date="2019-02" db="EMBL/GenBank/DDBJ databases">
        <authorList>
            <person name="Chen S.-C."/>
            <person name="Chien H.-H."/>
            <person name="Lai M.-C."/>
        </authorList>
    </citation>
    <scope>NUCLEOTIDE SEQUENCE</scope>
    <source>
        <strain evidence="17">N2F9704</strain>
    </source>
</reference>
<keyword evidence="9" id="KW-0406">Ion transport</keyword>
<dbReference type="InterPro" id="IPR030389">
    <property type="entry name" value="G_FEOB_dom"/>
</dbReference>
<dbReference type="AlphaFoldDB" id="A0A8A3S7Q7"/>
<dbReference type="Pfam" id="PF02421">
    <property type="entry name" value="FeoB_N"/>
    <property type="match status" value="1"/>
</dbReference>
<feature type="transmembrane region" description="Helical" evidence="15">
    <location>
        <begin position="294"/>
        <end position="311"/>
    </location>
</feature>
<evidence type="ECO:0000313" key="17">
    <source>
        <dbReference type="EMBL" id="QSZ67761.1"/>
    </source>
</evidence>
<dbReference type="InterPro" id="IPR006073">
    <property type="entry name" value="GTP-bd"/>
</dbReference>
<keyword evidence="11 15" id="KW-0472">Membrane</keyword>
<dbReference type="InterPro" id="IPR011642">
    <property type="entry name" value="Gate_dom"/>
</dbReference>
<dbReference type="PANTHER" id="PTHR43185">
    <property type="entry name" value="FERROUS IRON TRANSPORT PROTEIN B"/>
    <property type="match status" value="1"/>
</dbReference>
<sequence length="618" mass="66050">MRCALVGNPSVGKSLIFNQLTGLGVEVSNYPGTTVELMQGTLCYRRSSIEVIDLPGIYSLDGDSAEEELVRTYLMTEAPEVIVAVLDATRLERNLYLLLQVAEYGIPTVVVLNMIDEAAAQGISIDCDHLSELLGLPVIETAASLGKNVGEIIPAVLAGGNTSTLSIPYNPQVEAGLRSLEKIYGASRLQGLQALQGIGDEPGLIEGAQTIAGELEARNHMAPHQIIAANRYLCARQITGAVIGAQEPDRRFSLDRLLTRTFPGIPILALVLLSMLLTVFVAGSFLEELIVENFNLYVIEPFLALSLHPLAETLGHAALLAIVAGLGIAFPFVFIFYILLSIIEDTGYMTRAAFLADRSMHHLGLHGGAIIPMVMAFGCNVPAVMAAGQMRSGREKTIAAFLITMVPCSARTVIIAGIVAAFVGIGAALSVYLIVIVLILLTGYVLARYIPGGQYGMILEMAPLRRPDPVLVLRKSWERIKEFLFIAMPLLLVGSVILGALDYLGYVEAFSRAVAPISEGVLGLPAYASTALLFGILRKEMAFETLAVLSGTTDLGSVMTSVQLYTFAVISVLFVPCISTIAVLLKQVGTKITLAVSAYTIMLGFFIGGIIHLITGLI</sequence>
<evidence type="ECO:0000256" key="2">
    <source>
        <dbReference type="ARBA" id="ARBA00022448"/>
    </source>
</evidence>
<evidence type="ECO:0000256" key="5">
    <source>
        <dbReference type="ARBA" id="ARBA00022692"/>
    </source>
</evidence>
<evidence type="ECO:0000256" key="8">
    <source>
        <dbReference type="ARBA" id="ARBA00023004"/>
    </source>
</evidence>
<dbReference type="PANTHER" id="PTHR43185:SF1">
    <property type="entry name" value="FE(2+) TRANSPORTER FEOB"/>
    <property type="match status" value="1"/>
</dbReference>
<evidence type="ECO:0000256" key="3">
    <source>
        <dbReference type="ARBA" id="ARBA00022475"/>
    </source>
</evidence>
<proteinExistence type="predicted"/>
<dbReference type="InterPro" id="IPR005225">
    <property type="entry name" value="Small_GTP-bd"/>
</dbReference>
<evidence type="ECO:0000256" key="12">
    <source>
        <dbReference type="NCBIfam" id="TIGR00437"/>
    </source>
</evidence>
<dbReference type="EMBL" id="CP036172">
    <property type="protein sequence ID" value="QSZ67761.1"/>
    <property type="molecule type" value="Genomic_DNA"/>
</dbReference>
<keyword evidence="3" id="KW-1003">Cell membrane</keyword>
<dbReference type="GO" id="GO:0015093">
    <property type="term" value="F:ferrous iron transmembrane transporter activity"/>
    <property type="evidence" value="ECO:0007669"/>
    <property type="project" value="UniProtKB-UniRule"/>
</dbReference>
<dbReference type="RefSeq" id="WP_265580674.1">
    <property type="nucleotide sequence ID" value="NZ_CP036172.1"/>
</dbReference>
<feature type="transmembrane region" description="Helical" evidence="15">
    <location>
        <begin position="261"/>
        <end position="282"/>
    </location>
</feature>
<dbReference type="GO" id="GO:0005886">
    <property type="term" value="C:plasma membrane"/>
    <property type="evidence" value="ECO:0007669"/>
    <property type="project" value="UniProtKB-SubCell"/>
</dbReference>
<keyword evidence="5 15" id="KW-0812">Transmembrane</keyword>
<evidence type="ECO:0000256" key="4">
    <source>
        <dbReference type="ARBA" id="ARBA00022496"/>
    </source>
</evidence>
<feature type="transmembrane region" description="Helical" evidence="15">
    <location>
        <begin position="592"/>
        <end position="614"/>
    </location>
</feature>
<dbReference type="Pfam" id="PF07670">
    <property type="entry name" value="Gate"/>
    <property type="match status" value="2"/>
</dbReference>
<dbReference type="GO" id="GO:0046872">
    <property type="term" value="F:metal ion binding"/>
    <property type="evidence" value="ECO:0007669"/>
    <property type="project" value="UniProtKB-KW"/>
</dbReference>
<dbReference type="SUPFAM" id="SSF52540">
    <property type="entry name" value="P-loop containing nucleoside triphosphate hydrolases"/>
    <property type="match status" value="1"/>
</dbReference>
<dbReference type="InterPro" id="IPR050860">
    <property type="entry name" value="FeoB_GTPase"/>
</dbReference>
<feature type="transmembrane region" description="Helical" evidence="15">
    <location>
        <begin position="564"/>
        <end position="585"/>
    </location>
</feature>
<keyword evidence="4" id="KW-0410">Iron transport</keyword>
<keyword evidence="6 13" id="KW-0547">Nucleotide-binding</keyword>
<dbReference type="InterPro" id="IPR011640">
    <property type="entry name" value="Fe2_transport_prot_B_C"/>
</dbReference>
<evidence type="ECO:0000256" key="9">
    <source>
        <dbReference type="ARBA" id="ARBA00023065"/>
    </source>
</evidence>
<dbReference type="NCBIfam" id="TIGR00231">
    <property type="entry name" value="small_GTP"/>
    <property type="match status" value="1"/>
</dbReference>
<evidence type="ECO:0000259" key="16">
    <source>
        <dbReference type="PROSITE" id="PS51711"/>
    </source>
</evidence>
<feature type="binding site" evidence="14">
    <location>
        <position position="22"/>
    </location>
    <ligand>
        <name>Mg(2+)</name>
        <dbReference type="ChEBI" id="CHEBI:18420"/>
        <label>1</label>
    </ligand>
</feature>
<keyword evidence="14" id="KW-0479">Metal-binding</keyword>
<protein>
    <recommendedName>
        <fullName evidence="12">Ferrous iron transport protein B</fullName>
    </recommendedName>
</protein>
<feature type="binding site" evidence="14">
    <location>
        <position position="21"/>
    </location>
    <ligand>
        <name>Mg(2+)</name>
        <dbReference type="ChEBI" id="CHEBI:18420"/>
        <label>2</label>
    </ligand>
</feature>
<keyword evidence="10 13" id="KW-0342">GTP-binding</keyword>
<reference evidence="17" key="1">
    <citation type="journal article" date="2001" name="Int. J. Syst. Evol. Microbiol.">
        <title>Methanofollis aquaemaris sp. nov., a methanogen isolated from an aquaculture fish pond.</title>
        <authorList>
            <person name="Lai M.C."/>
            <person name="Chen S.C."/>
        </authorList>
    </citation>
    <scope>NUCLEOTIDE SEQUENCE</scope>
    <source>
        <strain evidence="17">N2F9704</strain>
    </source>
</reference>
<feature type="binding site" evidence="14">
    <location>
        <position position="18"/>
    </location>
    <ligand>
        <name>Mg(2+)</name>
        <dbReference type="ChEBI" id="CHEBI:18420"/>
        <label>2</label>
    </ligand>
</feature>
<dbReference type="Gene3D" id="3.40.50.300">
    <property type="entry name" value="P-loop containing nucleotide triphosphate hydrolases"/>
    <property type="match status" value="1"/>
</dbReference>
<accession>A0A8A3S7Q7</accession>
<dbReference type="InterPro" id="IPR027417">
    <property type="entry name" value="P-loop_NTPase"/>
</dbReference>
<feature type="binding site" evidence="13">
    <location>
        <begin position="32"/>
        <end position="36"/>
    </location>
    <ligand>
        <name>GTP</name>
        <dbReference type="ChEBI" id="CHEBI:37565"/>
        <label>1</label>
    </ligand>
</feature>
<feature type="transmembrane region" description="Helical" evidence="15">
    <location>
        <begin position="318"/>
        <end position="343"/>
    </location>
</feature>
<evidence type="ECO:0000256" key="1">
    <source>
        <dbReference type="ARBA" id="ARBA00004651"/>
    </source>
</evidence>
<evidence type="ECO:0000256" key="7">
    <source>
        <dbReference type="ARBA" id="ARBA00022989"/>
    </source>
</evidence>
<feature type="transmembrane region" description="Helical" evidence="15">
    <location>
        <begin position="398"/>
        <end position="423"/>
    </location>
</feature>
<dbReference type="NCBIfam" id="TIGR00437">
    <property type="entry name" value="feoB"/>
    <property type="match status" value="1"/>
</dbReference>
<keyword evidence="7 15" id="KW-1133">Transmembrane helix</keyword>